<feature type="transmembrane region" description="Helical" evidence="6">
    <location>
        <begin position="35"/>
        <end position="56"/>
    </location>
</feature>
<evidence type="ECO:0000256" key="3">
    <source>
        <dbReference type="ARBA" id="ARBA00022692"/>
    </source>
</evidence>
<feature type="transmembrane region" description="Helical" evidence="6">
    <location>
        <begin position="279"/>
        <end position="296"/>
    </location>
</feature>
<comment type="similarity">
    <text evidence="2">Belongs to the EamA transporter family.</text>
</comment>
<dbReference type="PANTHER" id="PTHR32322:SF2">
    <property type="entry name" value="EAMA DOMAIN-CONTAINING PROTEIN"/>
    <property type="match status" value="1"/>
</dbReference>
<organism evidence="8 9">
    <name type="scientific">Pelosinus propionicus DSM 13327</name>
    <dbReference type="NCBI Taxonomy" id="1123291"/>
    <lineage>
        <taxon>Bacteria</taxon>
        <taxon>Bacillati</taxon>
        <taxon>Bacillota</taxon>
        <taxon>Negativicutes</taxon>
        <taxon>Selenomonadales</taxon>
        <taxon>Sporomusaceae</taxon>
        <taxon>Pelosinus</taxon>
    </lineage>
</organism>
<feature type="transmembrane region" description="Helical" evidence="6">
    <location>
        <begin position="97"/>
        <end position="118"/>
    </location>
</feature>
<evidence type="ECO:0000256" key="4">
    <source>
        <dbReference type="ARBA" id="ARBA00022989"/>
    </source>
</evidence>
<dbReference type="InterPro" id="IPR000620">
    <property type="entry name" value="EamA_dom"/>
</dbReference>
<reference evidence="9" key="1">
    <citation type="submission" date="2016-10" db="EMBL/GenBank/DDBJ databases">
        <authorList>
            <person name="Varghese N."/>
            <person name="Submissions S."/>
        </authorList>
    </citation>
    <scope>NUCLEOTIDE SEQUENCE [LARGE SCALE GENOMIC DNA]</scope>
    <source>
        <strain evidence="9">DSM 13327</strain>
    </source>
</reference>
<proteinExistence type="inferred from homology"/>
<protein>
    <submittedName>
        <fullName evidence="8">Permease of the drug/metabolite transporter (DMT) superfamily</fullName>
    </submittedName>
</protein>
<dbReference type="GO" id="GO:0016020">
    <property type="term" value="C:membrane"/>
    <property type="evidence" value="ECO:0007669"/>
    <property type="project" value="UniProtKB-SubCell"/>
</dbReference>
<feature type="transmembrane region" description="Helical" evidence="6">
    <location>
        <begin position="188"/>
        <end position="207"/>
    </location>
</feature>
<dbReference type="InterPro" id="IPR037185">
    <property type="entry name" value="EmrE-like"/>
</dbReference>
<keyword evidence="9" id="KW-1185">Reference proteome</keyword>
<dbReference type="Proteomes" id="UP000199520">
    <property type="component" value="Unassembled WGS sequence"/>
</dbReference>
<evidence type="ECO:0000256" key="1">
    <source>
        <dbReference type="ARBA" id="ARBA00004141"/>
    </source>
</evidence>
<evidence type="ECO:0000256" key="2">
    <source>
        <dbReference type="ARBA" id="ARBA00007362"/>
    </source>
</evidence>
<name>A0A1I4JWR5_9FIRM</name>
<evidence type="ECO:0000313" key="8">
    <source>
        <dbReference type="EMBL" id="SFL71018.1"/>
    </source>
</evidence>
<keyword evidence="5 6" id="KW-0472">Membrane</keyword>
<dbReference type="Pfam" id="PF00892">
    <property type="entry name" value="EamA"/>
    <property type="match status" value="2"/>
</dbReference>
<dbReference type="InterPro" id="IPR050638">
    <property type="entry name" value="AA-Vitamin_Transporters"/>
</dbReference>
<dbReference type="EMBL" id="FOTS01000014">
    <property type="protein sequence ID" value="SFL71018.1"/>
    <property type="molecule type" value="Genomic_DNA"/>
</dbReference>
<keyword evidence="3 6" id="KW-0812">Transmembrane</keyword>
<accession>A0A1I4JWR5</accession>
<comment type="subcellular location">
    <subcellularLocation>
        <location evidence="1">Membrane</location>
        <topology evidence="1">Multi-pass membrane protein</topology>
    </subcellularLocation>
</comment>
<evidence type="ECO:0000313" key="9">
    <source>
        <dbReference type="Proteomes" id="UP000199520"/>
    </source>
</evidence>
<evidence type="ECO:0000256" key="6">
    <source>
        <dbReference type="SAM" id="Phobius"/>
    </source>
</evidence>
<feature type="domain" description="EamA" evidence="7">
    <location>
        <begin position="158"/>
        <end position="296"/>
    </location>
</feature>
<feature type="transmembrane region" description="Helical" evidence="6">
    <location>
        <begin position="257"/>
        <end position="273"/>
    </location>
</feature>
<dbReference type="SUPFAM" id="SSF103481">
    <property type="entry name" value="Multidrug resistance efflux transporter EmrE"/>
    <property type="match status" value="2"/>
</dbReference>
<feature type="transmembrane region" description="Helical" evidence="6">
    <location>
        <begin position="227"/>
        <end position="245"/>
    </location>
</feature>
<feature type="domain" description="EamA" evidence="7">
    <location>
        <begin position="12"/>
        <end position="143"/>
    </location>
</feature>
<dbReference type="RefSeq" id="WP_175490521.1">
    <property type="nucleotide sequence ID" value="NZ_FOTS01000014.1"/>
</dbReference>
<evidence type="ECO:0000256" key="5">
    <source>
        <dbReference type="ARBA" id="ARBA00023136"/>
    </source>
</evidence>
<feature type="transmembrane region" description="Helical" evidence="6">
    <location>
        <begin position="68"/>
        <end position="91"/>
    </location>
</feature>
<gene>
    <name evidence="8" type="ORF">SAMN04490355_101481</name>
</gene>
<dbReference type="AlphaFoldDB" id="A0A1I4JWR5"/>
<dbReference type="PANTHER" id="PTHR32322">
    <property type="entry name" value="INNER MEMBRANE TRANSPORTER"/>
    <property type="match status" value="1"/>
</dbReference>
<dbReference type="STRING" id="1123291.SAMN04490355_101481"/>
<keyword evidence="4 6" id="KW-1133">Transmembrane helix</keyword>
<feature type="transmembrane region" description="Helical" evidence="6">
    <location>
        <begin position="157"/>
        <end position="176"/>
    </location>
</feature>
<feature type="transmembrane region" description="Helical" evidence="6">
    <location>
        <begin position="125"/>
        <end position="145"/>
    </location>
</feature>
<evidence type="ECO:0000259" key="7">
    <source>
        <dbReference type="Pfam" id="PF00892"/>
    </source>
</evidence>
<feature type="transmembrane region" description="Helical" evidence="6">
    <location>
        <begin position="7"/>
        <end position="29"/>
    </location>
</feature>
<sequence>MNSSNRITFPIVIALLAVYFPWGGTYLAMKFAVETLPPFLLAGTRFVIAGAILYLWEVYKGTKTPDTLHWRNAAIIGGLMLLGGNSLVVWAEQTVSSGIAALIVATVPLWMTILAWIWQGNARPTIYVLLGLLLGFLGQVLLVSNSFHSSSYDSSQIYGYLVSMFASLSWAIGSLYSRKAQLPKSALMSIAIQNIMGGVLCLIVAISLGELGQLNIEQVSTRSLFSFAYLIFIGSIIGFSAYIWVLKATEPAIASTYAYVNPIVAVFLGWAFANEQLTSSTAIAALIILASVFLITRNAAPKKLPSPTTAAKNI</sequence>